<evidence type="ECO:0000259" key="1">
    <source>
        <dbReference type="Pfam" id="PF01467"/>
    </source>
</evidence>
<dbReference type="PANTHER" id="PTHR10695">
    <property type="entry name" value="DEPHOSPHO-COA KINASE-RELATED"/>
    <property type="match status" value="1"/>
</dbReference>
<reference evidence="2 3" key="1">
    <citation type="submission" date="2018-11" db="EMBL/GenBank/DDBJ databases">
        <title>Genome sequence of Saitozyma podzolica DSM 27192.</title>
        <authorList>
            <person name="Aliyu H."/>
            <person name="Gorte O."/>
            <person name="Ochsenreither K."/>
        </authorList>
    </citation>
    <scope>NUCLEOTIDE SEQUENCE [LARGE SCALE GENOMIC DNA]</scope>
    <source>
        <strain evidence="2 3">DSM 27192</strain>
    </source>
</reference>
<feature type="domain" description="Cytidyltransferase-like" evidence="1">
    <location>
        <begin position="203"/>
        <end position="261"/>
    </location>
</feature>
<dbReference type="PANTHER" id="PTHR10695:SF46">
    <property type="entry name" value="BIFUNCTIONAL COENZYME A SYNTHASE-RELATED"/>
    <property type="match status" value="1"/>
</dbReference>
<dbReference type="SUPFAM" id="SSF52374">
    <property type="entry name" value="Nucleotidylyl transferase"/>
    <property type="match status" value="1"/>
</dbReference>
<dbReference type="GO" id="GO:0015937">
    <property type="term" value="P:coenzyme A biosynthetic process"/>
    <property type="evidence" value="ECO:0007669"/>
    <property type="project" value="TreeGrafter"/>
</dbReference>
<dbReference type="STRING" id="1890683.A0A427YJM4"/>
<accession>A0A427YJM4</accession>
<keyword evidence="3" id="KW-1185">Reference proteome</keyword>
<protein>
    <recommendedName>
        <fullName evidence="1">Cytidyltransferase-like domain-containing protein</fullName>
    </recommendedName>
</protein>
<dbReference type="InterPro" id="IPR014729">
    <property type="entry name" value="Rossmann-like_a/b/a_fold"/>
</dbReference>
<dbReference type="Gene3D" id="3.40.50.620">
    <property type="entry name" value="HUPs"/>
    <property type="match status" value="1"/>
</dbReference>
<dbReference type="OrthoDB" id="330671at2759"/>
<comment type="caution">
    <text evidence="2">The sequence shown here is derived from an EMBL/GenBank/DDBJ whole genome shotgun (WGS) entry which is preliminary data.</text>
</comment>
<dbReference type="Proteomes" id="UP000279259">
    <property type="component" value="Unassembled WGS sequence"/>
</dbReference>
<organism evidence="2 3">
    <name type="scientific">Saitozyma podzolica</name>
    <dbReference type="NCBI Taxonomy" id="1890683"/>
    <lineage>
        <taxon>Eukaryota</taxon>
        <taxon>Fungi</taxon>
        <taxon>Dikarya</taxon>
        <taxon>Basidiomycota</taxon>
        <taxon>Agaricomycotina</taxon>
        <taxon>Tremellomycetes</taxon>
        <taxon>Tremellales</taxon>
        <taxon>Trimorphomycetaceae</taxon>
        <taxon>Saitozyma</taxon>
    </lineage>
</organism>
<dbReference type="EMBL" id="RSCD01000008">
    <property type="protein sequence ID" value="RSH91294.1"/>
    <property type="molecule type" value="Genomic_DNA"/>
</dbReference>
<dbReference type="GO" id="GO:0004140">
    <property type="term" value="F:dephospho-CoA kinase activity"/>
    <property type="evidence" value="ECO:0007669"/>
    <property type="project" value="TreeGrafter"/>
</dbReference>
<gene>
    <name evidence="2" type="ORF">EHS25_009593</name>
</gene>
<name>A0A427YJM4_9TREE</name>
<dbReference type="AlphaFoldDB" id="A0A427YJM4"/>
<evidence type="ECO:0000313" key="3">
    <source>
        <dbReference type="Proteomes" id="UP000279259"/>
    </source>
</evidence>
<dbReference type="Pfam" id="PF01467">
    <property type="entry name" value="CTP_transf_like"/>
    <property type="match status" value="1"/>
</dbReference>
<dbReference type="InterPro" id="IPR004821">
    <property type="entry name" value="Cyt_trans-like"/>
</dbReference>
<proteinExistence type="predicted"/>
<evidence type="ECO:0000313" key="2">
    <source>
        <dbReference type="EMBL" id="RSH91294.1"/>
    </source>
</evidence>
<sequence>MPDPDPQPGTRDHTLLILPFTPELLDSPHALLPIIYRSVTASLRSHTVLFCTPRPSVLATSSSASAPATSSRIHASPPPQLFAALRRDPRAHFHALQTFLGKVYATMAAAQWQVGRVLMEVEVHFLGEDQDHSWETILKREATTVVVLEGHQDIIPPSVTSKFPSPIVIPSVTLDDAHDLPTSPPATYSPSASASPGPPVVALGGTFDHLHAAHKLLLQLALFLAIRKLIVGVMADKTLASKSNARLVEPIERRIGAVEEFLLRCGAVRPSASPTPTPAGKLADGIMGGDGRLGMSSGPKSDADADADAVVMDVVEIQDAFGPTAYDPDIQALVVSRETLSGGQKVNSTRLDKRLSRLEVFVIDVISSDLHTGHYGAAAGEVEGLAKDLRDVMDEGRLKEVKMGSTAIRQWIADGEGRGEA</sequence>